<evidence type="ECO:0000259" key="10">
    <source>
        <dbReference type="PROSITE" id="PS50893"/>
    </source>
</evidence>
<evidence type="ECO:0000256" key="6">
    <source>
        <dbReference type="ARBA" id="ARBA00022840"/>
    </source>
</evidence>
<evidence type="ECO:0000256" key="3">
    <source>
        <dbReference type="ARBA" id="ARBA00022692"/>
    </source>
</evidence>
<keyword evidence="5" id="KW-0547">Nucleotide-binding</keyword>
<dbReference type="InterPro" id="IPR003439">
    <property type="entry name" value="ABC_transporter-like_ATP-bd"/>
</dbReference>
<keyword evidence="6" id="KW-0067">ATP-binding</keyword>
<evidence type="ECO:0000313" key="12">
    <source>
        <dbReference type="Proteomes" id="UP000789342"/>
    </source>
</evidence>
<dbReference type="OrthoDB" id="6500128at2759"/>
<dbReference type="GO" id="GO:0016887">
    <property type="term" value="F:ATP hydrolysis activity"/>
    <property type="evidence" value="ECO:0007669"/>
    <property type="project" value="InterPro"/>
</dbReference>
<keyword evidence="8" id="KW-0472">Membrane</keyword>
<dbReference type="GO" id="GO:0000329">
    <property type="term" value="C:fungal-type vacuole membrane"/>
    <property type="evidence" value="ECO:0007669"/>
    <property type="project" value="TreeGrafter"/>
</dbReference>
<dbReference type="InterPro" id="IPR003593">
    <property type="entry name" value="AAA+_ATPase"/>
</dbReference>
<dbReference type="CDD" id="cd03244">
    <property type="entry name" value="ABCC_MRP_domain2"/>
    <property type="match status" value="1"/>
</dbReference>
<dbReference type="FunFam" id="3.40.50.300:FF:000565">
    <property type="entry name" value="ABC bile acid transporter"/>
    <property type="match status" value="1"/>
</dbReference>
<dbReference type="SUPFAM" id="SSF52540">
    <property type="entry name" value="P-loop containing nucleoside triphosphate hydrolases"/>
    <property type="match status" value="1"/>
</dbReference>
<comment type="subcellular location">
    <subcellularLocation>
        <location evidence="1">Membrane</location>
        <topology evidence="1">Multi-pass membrane protein</topology>
    </subcellularLocation>
</comment>
<keyword evidence="2" id="KW-0813">Transport</keyword>
<feature type="compositionally biased region" description="Basic and acidic residues" evidence="9">
    <location>
        <begin position="320"/>
        <end position="330"/>
    </location>
</feature>
<evidence type="ECO:0000256" key="4">
    <source>
        <dbReference type="ARBA" id="ARBA00022737"/>
    </source>
</evidence>
<gene>
    <name evidence="11" type="ORF">AMORRO_LOCUS3005</name>
</gene>
<keyword evidence="3" id="KW-0812">Transmembrane</keyword>
<accession>A0A9N8ZHC4</accession>
<proteinExistence type="predicted"/>
<dbReference type="GO" id="GO:0042626">
    <property type="term" value="F:ATPase-coupled transmembrane transporter activity"/>
    <property type="evidence" value="ECO:0007669"/>
    <property type="project" value="TreeGrafter"/>
</dbReference>
<evidence type="ECO:0000256" key="7">
    <source>
        <dbReference type="ARBA" id="ARBA00022989"/>
    </source>
</evidence>
<dbReference type="PANTHER" id="PTHR24223:SF353">
    <property type="entry name" value="ABC TRANSPORTER ATP-BINDING PROTEIN_PERMEASE VMR1-RELATED"/>
    <property type="match status" value="1"/>
</dbReference>
<organism evidence="11 12">
    <name type="scientific">Acaulospora morrowiae</name>
    <dbReference type="NCBI Taxonomy" id="94023"/>
    <lineage>
        <taxon>Eukaryota</taxon>
        <taxon>Fungi</taxon>
        <taxon>Fungi incertae sedis</taxon>
        <taxon>Mucoromycota</taxon>
        <taxon>Glomeromycotina</taxon>
        <taxon>Glomeromycetes</taxon>
        <taxon>Diversisporales</taxon>
        <taxon>Acaulosporaceae</taxon>
        <taxon>Acaulospora</taxon>
    </lineage>
</organism>
<dbReference type="Pfam" id="PF00005">
    <property type="entry name" value="ABC_tran"/>
    <property type="match status" value="1"/>
</dbReference>
<dbReference type="InterPro" id="IPR027417">
    <property type="entry name" value="P-loop_NTPase"/>
</dbReference>
<name>A0A9N8ZHC4_9GLOM</name>
<evidence type="ECO:0000256" key="8">
    <source>
        <dbReference type="ARBA" id="ARBA00023136"/>
    </source>
</evidence>
<evidence type="ECO:0000256" key="1">
    <source>
        <dbReference type="ARBA" id="ARBA00004141"/>
    </source>
</evidence>
<reference evidence="11" key="1">
    <citation type="submission" date="2021-06" db="EMBL/GenBank/DDBJ databases">
        <authorList>
            <person name="Kallberg Y."/>
            <person name="Tangrot J."/>
            <person name="Rosling A."/>
        </authorList>
    </citation>
    <scope>NUCLEOTIDE SEQUENCE</scope>
    <source>
        <strain evidence="11">CL551</strain>
    </source>
</reference>
<sequence>MLVKDYTTMETSLGSVERIQEYIDMPQELTGAIASAHPPAAWPTRGDIEVSDLVVRYGQNDQPVLRDISFTVHDEERIGIVGRTGSGKTTLANSFFRLTEATEGRIVIDGIDISNIGLEDLRTRLTIISQDPVLFEGTIRSNLDIREEYEDHELWESLRRVHLVHIEEASPNGQLLIIGPITSLDDPVNEGGSNFSRGQRQLICLARTLLRQSKIIIMDEATASVDAETDNKIQEIIREEFQHATILCISHRLKTVIDSDRILVLNEGMIAEFDTPYRLINDPDSLFRYLCEQSGELESLTEMVRQENPDEYDAEIYDYQTEHDSDRTENELENEIDDDQDDQGQEEIAESPPQYRDSPDE</sequence>
<keyword evidence="12" id="KW-1185">Reference proteome</keyword>
<keyword evidence="4" id="KW-0677">Repeat</keyword>
<evidence type="ECO:0000256" key="9">
    <source>
        <dbReference type="SAM" id="MobiDB-lite"/>
    </source>
</evidence>
<dbReference type="SMART" id="SM00382">
    <property type="entry name" value="AAA"/>
    <property type="match status" value="1"/>
</dbReference>
<dbReference type="Gene3D" id="3.40.50.300">
    <property type="entry name" value="P-loop containing nucleotide triphosphate hydrolases"/>
    <property type="match status" value="1"/>
</dbReference>
<evidence type="ECO:0000256" key="2">
    <source>
        <dbReference type="ARBA" id="ARBA00022448"/>
    </source>
</evidence>
<dbReference type="EMBL" id="CAJVPV010001390">
    <property type="protein sequence ID" value="CAG8495816.1"/>
    <property type="molecule type" value="Genomic_DNA"/>
</dbReference>
<dbReference type="GO" id="GO:0005524">
    <property type="term" value="F:ATP binding"/>
    <property type="evidence" value="ECO:0007669"/>
    <property type="project" value="UniProtKB-KW"/>
</dbReference>
<dbReference type="AlphaFoldDB" id="A0A9N8ZHC4"/>
<comment type="caution">
    <text evidence="11">The sequence shown here is derived from an EMBL/GenBank/DDBJ whole genome shotgun (WGS) entry which is preliminary data.</text>
</comment>
<evidence type="ECO:0000256" key="5">
    <source>
        <dbReference type="ARBA" id="ARBA00022741"/>
    </source>
</evidence>
<feature type="domain" description="ABC transporter" evidence="10">
    <location>
        <begin position="48"/>
        <end position="292"/>
    </location>
</feature>
<evidence type="ECO:0000313" key="11">
    <source>
        <dbReference type="EMBL" id="CAG8495816.1"/>
    </source>
</evidence>
<keyword evidence="7" id="KW-1133">Transmembrane helix</keyword>
<feature type="region of interest" description="Disordered" evidence="9">
    <location>
        <begin position="313"/>
        <end position="361"/>
    </location>
</feature>
<dbReference type="PANTHER" id="PTHR24223">
    <property type="entry name" value="ATP-BINDING CASSETTE SUB-FAMILY C"/>
    <property type="match status" value="1"/>
</dbReference>
<feature type="compositionally biased region" description="Acidic residues" evidence="9">
    <location>
        <begin position="331"/>
        <end position="349"/>
    </location>
</feature>
<protein>
    <submittedName>
        <fullName evidence="11">30_t:CDS:1</fullName>
    </submittedName>
</protein>
<dbReference type="InterPro" id="IPR050173">
    <property type="entry name" value="ABC_transporter_C-like"/>
</dbReference>
<dbReference type="Proteomes" id="UP000789342">
    <property type="component" value="Unassembled WGS sequence"/>
</dbReference>
<dbReference type="PROSITE" id="PS50893">
    <property type="entry name" value="ABC_TRANSPORTER_2"/>
    <property type="match status" value="1"/>
</dbReference>